<dbReference type="GO" id="GO:0015149">
    <property type="term" value="F:hexose transmembrane transporter activity"/>
    <property type="evidence" value="ECO:0007669"/>
    <property type="project" value="TreeGrafter"/>
</dbReference>
<dbReference type="InterPro" id="IPR020846">
    <property type="entry name" value="MFS_dom"/>
</dbReference>
<feature type="transmembrane region" description="Helical" evidence="9">
    <location>
        <begin position="157"/>
        <end position="181"/>
    </location>
</feature>
<comment type="catalytic activity">
    <reaction evidence="7">
        <text>myo-inositol(out) + H(+)(out) = myo-inositol(in) + H(+)(in)</text>
        <dbReference type="Rhea" id="RHEA:60364"/>
        <dbReference type="ChEBI" id="CHEBI:15378"/>
        <dbReference type="ChEBI" id="CHEBI:17268"/>
    </reaction>
</comment>
<sequence length="478" mass="50685">MTRPPSDSIASTNYLSVAVGWVVVCAFQHGYHIAALNQISDVLSCKVSNGPKAITDGWMSPCVPMTEAQFGVVTAAFTVGGFAGSLCADRFLNKGRKHAVSWHATLLIIGTFLMGVASSITMLVLGRLVIGFACGIGICTVPIYLSEVSPPAIQGRIGVLNQLGIVFGIFGTSILGLYLAAPSSWRWVIFMSGLISAAQLVWGLFVVESPSWLRAQGRTEEATHVAGRLWDVTKAVSRGDESEALLESEVEAHVPNQAGGSDRPAINVPTLLASGDLYKPMAIGLVAMFVQQASGINAVMYYSNNILSRVVPREAAAYTSLGITVLNAIMTFPAIFLVDRLGRKRLFMASMTGAIVSNAVLGFALDSGITALSSVAVLGFIASFAVGLGPVPFVMISELTPYYAVSAMSSLSLAVNWSTNFLIGIAFLPLRNFLAKLSFGDAVPEGSGEGRIFYVFVIIMIACTSYLSKAWKPSALRT</sequence>
<evidence type="ECO:0000256" key="2">
    <source>
        <dbReference type="ARBA" id="ARBA00010992"/>
    </source>
</evidence>
<evidence type="ECO:0000256" key="7">
    <source>
        <dbReference type="ARBA" id="ARBA00049119"/>
    </source>
</evidence>
<dbReference type="PRINTS" id="PR00171">
    <property type="entry name" value="SUGRTRNSPORT"/>
</dbReference>
<reference evidence="11" key="1">
    <citation type="submission" date="2021-01" db="EMBL/GenBank/DDBJ databases">
        <authorList>
            <person name="Kaushik A."/>
        </authorList>
    </citation>
    <scope>NUCLEOTIDE SEQUENCE</scope>
    <source>
        <strain evidence="11">AG5</strain>
    </source>
</reference>
<feature type="transmembrane region" description="Helical" evidence="9">
    <location>
        <begin position="68"/>
        <end position="88"/>
    </location>
</feature>
<keyword evidence="3 8" id="KW-0813">Transport</keyword>
<comment type="subcellular location">
    <subcellularLocation>
        <location evidence="1">Membrane</location>
        <topology evidence="1">Multi-pass membrane protein</topology>
    </subcellularLocation>
</comment>
<evidence type="ECO:0000313" key="11">
    <source>
        <dbReference type="EMBL" id="CAE7162939.1"/>
    </source>
</evidence>
<dbReference type="Gene3D" id="1.20.1250.20">
    <property type="entry name" value="MFS general substrate transporter like domains"/>
    <property type="match status" value="1"/>
</dbReference>
<dbReference type="InterPro" id="IPR036259">
    <property type="entry name" value="MFS_trans_sf"/>
</dbReference>
<protein>
    <recommendedName>
        <fullName evidence="10">Major facilitator superfamily (MFS) profile domain-containing protein</fullName>
    </recommendedName>
</protein>
<accession>A0A8H3I1U3</accession>
<evidence type="ECO:0000256" key="6">
    <source>
        <dbReference type="ARBA" id="ARBA00023136"/>
    </source>
</evidence>
<keyword evidence="4 9" id="KW-0812">Transmembrane</keyword>
<gene>
    <name evidence="11" type="ORF">RDB_LOCUS101579</name>
</gene>
<evidence type="ECO:0000256" key="3">
    <source>
        <dbReference type="ARBA" id="ARBA00022448"/>
    </source>
</evidence>
<feature type="transmembrane region" description="Helical" evidence="9">
    <location>
        <begin position="12"/>
        <end position="31"/>
    </location>
</feature>
<dbReference type="InterPro" id="IPR005828">
    <property type="entry name" value="MFS_sugar_transport-like"/>
</dbReference>
<dbReference type="EMBL" id="CAJNJQ010002155">
    <property type="protein sequence ID" value="CAE7162939.1"/>
    <property type="molecule type" value="Genomic_DNA"/>
</dbReference>
<keyword evidence="6 9" id="KW-0472">Membrane</keyword>
<organism evidence="11 12">
    <name type="scientific">Rhizoctonia solani</name>
    <dbReference type="NCBI Taxonomy" id="456999"/>
    <lineage>
        <taxon>Eukaryota</taxon>
        <taxon>Fungi</taxon>
        <taxon>Dikarya</taxon>
        <taxon>Basidiomycota</taxon>
        <taxon>Agaricomycotina</taxon>
        <taxon>Agaricomycetes</taxon>
        <taxon>Cantharellales</taxon>
        <taxon>Ceratobasidiaceae</taxon>
        <taxon>Rhizoctonia</taxon>
    </lineage>
</organism>
<feature type="transmembrane region" description="Helical" evidence="9">
    <location>
        <begin position="282"/>
        <end position="303"/>
    </location>
</feature>
<dbReference type="GO" id="GO:0016020">
    <property type="term" value="C:membrane"/>
    <property type="evidence" value="ECO:0007669"/>
    <property type="project" value="UniProtKB-SubCell"/>
</dbReference>
<dbReference type="InterPro" id="IPR045263">
    <property type="entry name" value="GLUT"/>
</dbReference>
<dbReference type="InterPro" id="IPR003663">
    <property type="entry name" value="Sugar/inositol_transpt"/>
</dbReference>
<evidence type="ECO:0000256" key="8">
    <source>
        <dbReference type="RuleBase" id="RU003346"/>
    </source>
</evidence>
<feature type="transmembrane region" description="Helical" evidence="9">
    <location>
        <begin position="315"/>
        <end position="338"/>
    </location>
</feature>
<keyword evidence="5 9" id="KW-1133">Transmembrane helix</keyword>
<dbReference type="PANTHER" id="PTHR23503:SF8">
    <property type="entry name" value="FACILITATED GLUCOSE TRANSPORTER PROTEIN 1"/>
    <property type="match status" value="1"/>
</dbReference>
<feature type="transmembrane region" description="Helical" evidence="9">
    <location>
        <begin position="371"/>
        <end position="395"/>
    </location>
</feature>
<dbReference type="PANTHER" id="PTHR23503">
    <property type="entry name" value="SOLUTE CARRIER FAMILY 2"/>
    <property type="match status" value="1"/>
</dbReference>
<dbReference type="PROSITE" id="PS50850">
    <property type="entry name" value="MFS"/>
    <property type="match status" value="1"/>
</dbReference>
<evidence type="ECO:0000256" key="4">
    <source>
        <dbReference type="ARBA" id="ARBA00022692"/>
    </source>
</evidence>
<evidence type="ECO:0000259" key="10">
    <source>
        <dbReference type="PROSITE" id="PS50850"/>
    </source>
</evidence>
<dbReference type="Proteomes" id="UP000663827">
    <property type="component" value="Unassembled WGS sequence"/>
</dbReference>
<dbReference type="SUPFAM" id="SSF103473">
    <property type="entry name" value="MFS general substrate transporter"/>
    <property type="match status" value="1"/>
</dbReference>
<evidence type="ECO:0000313" key="12">
    <source>
        <dbReference type="Proteomes" id="UP000663827"/>
    </source>
</evidence>
<comment type="caution">
    <text evidence="11">The sequence shown here is derived from an EMBL/GenBank/DDBJ whole genome shotgun (WGS) entry which is preliminary data.</text>
</comment>
<name>A0A8H3I1U3_9AGAM</name>
<comment type="similarity">
    <text evidence="2 8">Belongs to the major facilitator superfamily. Sugar transporter (TC 2.A.1.1) family.</text>
</comment>
<dbReference type="PROSITE" id="PS00216">
    <property type="entry name" value="SUGAR_TRANSPORT_1"/>
    <property type="match status" value="1"/>
</dbReference>
<evidence type="ECO:0000256" key="9">
    <source>
        <dbReference type="SAM" id="Phobius"/>
    </source>
</evidence>
<feature type="transmembrane region" description="Helical" evidence="9">
    <location>
        <begin position="100"/>
        <end position="118"/>
    </location>
</feature>
<dbReference type="Pfam" id="PF00083">
    <property type="entry name" value="Sugar_tr"/>
    <property type="match status" value="1"/>
</dbReference>
<dbReference type="AlphaFoldDB" id="A0A8H3I1U3"/>
<feature type="transmembrane region" description="Helical" evidence="9">
    <location>
        <begin position="187"/>
        <end position="207"/>
    </location>
</feature>
<dbReference type="NCBIfam" id="TIGR00879">
    <property type="entry name" value="SP"/>
    <property type="match status" value="1"/>
</dbReference>
<feature type="transmembrane region" description="Helical" evidence="9">
    <location>
        <begin position="345"/>
        <end position="365"/>
    </location>
</feature>
<proteinExistence type="inferred from homology"/>
<evidence type="ECO:0000256" key="5">
    <source>
        <dbReference type="ARBA" id="ARBA00022989"/>
    </source>
</evidence>
<feature type="domain" description="Major facilitator superfamily (MFS) profile" evidence="10">
    <location>
        <begin position="18"/>
        <end position="475"/>
    </location>
</feature>
<dbReference type="InterPro" id="IPR005829">
    <property type="entry name" value="Sugar_transporter_CS"/>
</dbReference>
<feature type="transmembrane region" description="Helical" evidence="9">
    <location>
        <begin position="124"/>
        <end position="145"/>
    </location>
</feature>
<evidence type="ECO:0000256" key="1">
    <source>
        <dbReference type="ARBA" id="ARBA00004141"/>
    </source>
</evidence>
<feature type="transmembrane region" description="Helical" evidence="9">
    <location>
        <begin position="402"/>
        <end position="430"/>
    </location>
</feature>
<feature type="transmembrane region" description="Helical" evidence="9">
    <location>
        <begin position="450"/>
        <end position="468"/>
    </location>
</feature>